<dbReference type="PANTHER" id="PTHR32089">
    <property type="entry name" value="METHYL-ACCEPTING CHEMOTAXIS PROTEIN MCPB"/>
    <property type="match status" value="1"/>
</dbReference>
<keyword evidence="3 7" id="KW-1133">Transmembrane helix</keyword>
<dbReference type="HOGENOM" id="CLU_562422_0_0_6"/>
<evidence type="ECO:0000256" key="1">
    <source>
        <dbReference type="ARBA" id="ARBA00004370"/>
    </source>
</evidence>
<dbReference type="Gene3D" id="1.10.287.950">
    <property type="entry name" value="Methyl-accepting chemotaxis protein"/>
    <property type="match status" value="1"/>
</dbReference>
<comment type="caution">
    <text evidence="9">The sequence shown here is derived from an EMBL/GenBank/DDBJ whole genome shotgun (WGS) entry which is preliminary data.</text>
</comment>
<keyword evidence="5 6" id="KW-0807">Transducer</keyword>
<comment type="subcellular location">
    <subcellularLocation>
        <location evidence="1">Membrane</location>
    </subcellularLocation>
</comment>
<dbReference type="SUPFAM" id="SSF58104">
    <property type="entry name" value="Methyl-accepting chemotaxis protein (MCP) signaling domain"/>
    <property type="match status" value="1"/>
</dbReference>
<dbReference type="AlphaFoldDB" id="A0A061JV18"/>
<evidence type="ECO:0000256" key="4">
    <source>
        <dbReference type="ARBA" id="ARBA00023136"/>
    </source>
</evidence>
<reference evidence="9 10" key="1">
    <citation type="journal article" date="2013" name="Genome Announc.">
        <title>Draft Genome of the Nitrogen-Fixing Bacterium Pseudomonas stutzeri Strain KOS6 Isolated from Industrial Hydrocarbon Sludge.</title>
        <authorList>
            <person name="Grigoryeva T.V."/>
            <person name="Laikov A.V."/>
            <person name="Naumova R.P."/>
            <person name="Manolov A.I."/>
            <person name="Larin A.K."/>
            <person name="Karpova I.Y."/>
            <person name="Semashko T.A."/>
            <person name="Alexeev D.G."/>
            <person name="Kostryukova E.S."/>
            <person name="Muller R."/>
            <person name="Govorun V.M."/>
        </authorList>
    </citation>
    <scope>NUCLEOTIDE SEQUENCE [LARGE SCALE GENOMIC DNA]</scope>
    <source>
        <strain evidence="9 10">KOS6</strain>
    </source>
</reference>
<dbReference type="GO" id="GO:0007165">
    <property type="term" value="P:signal transduction"/>
    <property type="evidence" value="ECO:0007669"/>
    <property type="project" value="UniProtKB-KW"/>
</dbReference>
<dbReference type="SMART" id="SM00283">
    <property type="entry name" value="MA"/>
    <property type="match status" value="1"/>
</dbReference>
<evidence type="ECO:0000256" key="7">
    <source>
        <dbReference type="SAM" id="Phobius"/>
    </source>
</evidence>
<dbReference type="Proteomes" id="UP000026923">
    <property type="component" value="Unassembled WGS sequence"/>
</dbReference>
<dbReference type="EMBL" id="AMCZ02000003">
    <property type="protein sequence ID" value="EWC42613.1"/>
    <property type="molecule type" value="Genomic_DNA"/>
</dbReference>
<keyword evidence="4 7" id="KW-0472">Membrane</keyword>
<name>A0A061JV18_STUST</name>
<dbReference type="eggNOG" id="COG0840">
    <property type="taxonomic scope" value="Bacteria"/>
</dbReference>
<dbReference type="RefSeq" id="WP_003296970.1">
    <property type="nucleotide sequence ID" value="NZ_KK020676.1"/>
</dbReference>
<keyword evidence="2 7" id="KW-0812">Transmembrane</keyword>
<sequence length="485" mass="50872">MNSYSRDWLATSLLAAIAILCGLDAYGVRGLWAALLLPAALVLLAGSVCRERAIAARIDGIRALLDDAQDAGGDARRSLDLLQQVLQGKVEAVKHMSKLACDLTVATGTLVSGFTEAVATADKQSAMARDSMGRVEDMAGQARATLQQAQGLAKASASARQQVTDGGEQVRQVASAMLDLSANVTAVGEEFDGVRQQVGRIGEIVAIIQGIAGQTNLLALNAAIEAARAGEHGRGFSVVADEVRKLAESTGNATLSVGEIISLIVRGIDSLEQRLVGARQGTADGVARSTAAAEVLRGIAATAQDTVIAVQGIADNAGSQARSASQLLDDSSVVAQLAGTLDSKVNDCNKGLRELMMGLVELKSLATRIDVNRDVFGALLEAVEETRAHIIMVLNARSREQMLPHVQRIQRLDAEVDGLLERMRGAEHGNALGQLHKALLAYRAVRDPLLGAAQDGTLDQQRERCVPLVRAAYSTVKQACAALAA</sequence>
<feature type="domain" description="Methyl-accepting transducer" evidence="8">
    <location>
        <begin position="99"/>
        <end position="335"/>
    </location>
</feature>
<dbReference type="InterPro" id="IPR004089">
    <property type="entry name" value="MCPsignal_dom"/>
</dbReference>
<evidence type="ECO:0000256" key="3">
    <source>
        <dbReference type="ARBA" id="ARBA00022989"/>
    </source>
</evidence>
<evidence type="ECO:0000256" key="2">
    <source>
        <dbReference type="ARBA" id="ARBA00022692"/>
    </source>
</evidence>
<proteinExistence type="predicted"/>
<evidence type="ECO:0000313" key="10">
    <source>
        <dbReference type="Proteomes" id="UP000026923"/>
    </source>
</evidence>
<dbReference type="GO" id="GO:0006935">
    <property type="term" value="P:chemotaxis"/>
    <property type="evidence" value="ECO:0007669"/>
    <property type="project" value="UniProtKB-ARBA"/>
</dbReference>
<feature type="transmembrane region" description="Helical" evidence="7">
    <location>
        <begin position="7"/>
        <end position="25"/>
    </location>
</feature>
<dbReference type="OrthoDB" id="9765653at2"/>
<accession>A0A061JV18</accession>
<evidence type="ECO:0000256" key="6">
    <source>
        <dbReference type="PROSITE-ProRule" id="PRU00284"/>
    </source>
</evidence>
<evidence type="ECO:0000259" key="8">
    <source>
        <dbReference type="PROSITE" id="PS50111"/>
    </source>
</evidence>
<dbReference type="PANTHER" id="PTHR32089:SF112">
    <property type="entry name" value="LYSOZYME-LIKE PROTEIN-RELATED"/>
    <property type="match status" value="1"/>
</dbReference>
<dbReference type="Pfam" id="PF00015">
    <property type="entry name" value="MCPsignal"/>
    <property type="match status" value="1"/>
</dbReference>
<dbReference type="PROSITE" id="PS50111">
    <property type="entry name" value="CHEMOTAXIS_TRANSDUC_2"/>
    <property type="match status" value="1"/>
</dbReference>
<gene>
    <name evidence="9" type="ORF">B597_004170</name>
</gene>
<organism evidence="9 10">
    <name type="scientific">Stutzerimonas stutzeri KOS6</name>
    <dbReference type="NCBI Taxonomy" id="1218352"/>
    <lineage>
        <taxon>Bacteria</taxon>
        <taxon>Pseudomonadati</taxon>
        <taxon>Pseudomonadota</taxon>
        <taxon>Gammaproteobacteria</taxon>
        <taxon>Pseudomonadales</taxon>
        <taxon>Pseudomonadaceae</taxon>
        <taxon>Stutzerimonas</taxon>
    </lineage>
</organism>
<dbReference type="GO" id="GO:0016020">
    <property type="term" value="C:membrane"/>
    <property type="evidence" value="ECO:0007669"/>
    <property type="project" value="UniProtKB-SubCell"/>
</dbReference>
<protein>
    <submittedName>
        <fullName evidence="9">Methyl-accepting chemotaxis protein</fullName>
    </submittedName>
</protein>
<evidence type="ECO:0000256" key="5">
    <source>
        <dbReference type="ARBA" id="ARBA00023224"/>
    </source>
</evidence>
<evidence type="ECO:0000313" key="9">
    <source>
        <dbReference type="EMBL" id="EWC42613.1"/>
    </source>
</evidence>